<feature type="compositionally biased region" description="Basic residues" evidence="1">
    <location>
        <begin position="11"/>
        <end position="23"/>
    </location>
</feature>
<dbReference type="EMBL" id="GBXM01038067">
    <property type="protein sequence ID" value="JAH70510.1"/>
    <property type="molecule type" value="Transcribed_RNA"/>
</dbReference>
<sequence length="23" mass="2696">MGLHRPLGIPVRKKRYTGHTHLQ</sequence>
<accession>A0A0E9UZ94</accession>
<reference evidence="2" key="1">
    <citation type="submission" date="2014-11" db="EMBL/GenBank/DDBJ databases">
        <authorList>
            <person name="Amaro Gonzalez C."/>
        </authorList>
    </citation>
    <scope>NUCLEOTIDE SEQUENCE</scope>
</reference>
<proteinExistence type="predicted"/>
<name>A0A0E9UZ94_ANGAN</name>
<evidence type="ECO:0000313" key="2">
    <source>
        <dbReference type="EMBL" id="JAH70510.1"/>
    </source>
</evidence>
<evidence type="ECO:0000256" key="1">
    <source>
        <dbReference type="SAM" id="MobiDB-lite"/>
    </source>
</evidence>
<feature type="region of interest" description="Disordered" evidence="1">
    <location>
        <begin position="1"/>
        <end position="23"/>
    </location>
</feature>
<organism evidence="2">
    <name type="scientific">Anguilla anguilla</name>
    <name type="common">European freshwater eel</name>
    <name type="synonym">Muraena anguilla</name>
    <dbReference type="NCBI Taxonomy" id="7936"/>
    <lineage>
        <taxon>Eukaryota</taxon>
        <taxon>Metazoa</taxon>
        <taxon>Chordata</taxon>
        <taxon>Craniata</taxon>
        <taxon>Vertebrata</taxon>
        <taxon>Euteleostomi</taxon>
        <taxon>Actinopterygii</taxon>
        <taxon>Neopterygii</taxon>
        <taxon>Teleostei</taxon>
        <taxon>Anguilliformes</taxon>
        <taxon>Anguillidae</taxon>
        <taxon>Anguilla</taxon>
    </lineage>
</organism>
<dbReference type="AlphaFoldDB" id="A0A0E9UZ94"/>
<protein>
    <submittedName>
        <fullName evidence="2">Uncharacterized protein</fullName>
    </submittedName>
</protein>
<reference evidence="2" key="2">
    <citation type="journal article" date="2015" name="Fish Shellfish Immunol.">
        <title>Early steps in the European eel (Anguilla anguilla)-Vibrio vulnificus interaction in the gills: Role of the RtxA13 toxin.</title>
        <authorList>
            <person name="Callol A."/>
            <person name="Pajuelo D."/>
            <person name="Ebbesson L."/>
            <person name="Teles M."/>
            <person name="MacKenzie S."/>
            <person name="Amaro C."/>
        </authorList>
    </citation>
    <scope>NUCLEOTIDE SEQUENCE</scope>
</reference>